<evidence type="ECO:0000256" key="3">
    <source>
        <dbReference type="ARBA" id="ARBA00023082"/>
    </source>
</evidence>
<evidence type="ECO:0000313" key="8">
    <source>
        <dbReference type="EMBL" id="MEJ2903463.1"/>
    </source>
</evidence>
<name>A0ABU8NMI1_9SPHI</name>
<dbReference type="InterPro" id="IPR014284">
    <property type="entry name" value="RNA_pol_sigma-70_dom"/>
</dbReference>
<dbReference type="NCBIfam" id="TIGR02985">
    <property type="entry name" value="Sig70_bacteroi1"/>
    <property type="match status" value="1"/>
</dbReference>
<keyword evidence="3" id="KW-0731">Sigma factor</keyword>
<dbReference type="Proteomes" id="UP001378956">
    <property type="component" value="Unassembled WGS sequence"/>
</dbReference>
<dbReference type="RefSeq" id="WP_048903253.1">
    <property type="nucleotide sequence ID" value="NZ_JBBEUB010000004.1"/>
</dbReference>
<comment type="similarity">
    <text evidence="1">Belongs to the sigma-70 factor family. ECF subfamily.</text>
</comment>
<feature type="domain" description="RNA polymerase sigma factor 70 region 4 type 2" evidence="7">
    <location>
        <begin position="115"/>
        <end position="164"/>
    </location>
</feature>
<keyword evidence="5" id="KW-0812">Transmembrane</keyword>
<dbReference type="SUPFAM" id="SSF88659">
    <property type="entry name" value="Sigma3 and sigma4 domains of RNA polymerase sigma factors"/>
    <property type="match status" value="1"/>
</dbReference>
<accession>A0ABU8NMI1</accession>
<dbReference type="InterPro" id="IPR007627">
    <property type="entry name" value="RNA_pol_sigma70_r2"/>
</dbReference>
<evidence type="ECO:0000259" key="6">
    <source>
        <dbReference type="Pfam" id="PF04542"/>
    </source>
</evidence>
<dbReference type="PANTHER" id="PTHR43133">
    <property type="entry name" value="RNA POLYMERASE ECF-TYPE SIGMA FACTO"/>
    <property type="match status" value="1"/>
</dbReference>
<dbReference type="InterPro" id="IPR039425">
    <property type="entry name" value="RNA_pol_sigma-70-like"/>
</dbReference>
<keyword evidence="2" id="KW-0805">Transcription regulation</keyword>
<proteinExistence type="inferred from homology"/>
<evidence type="ECO:0000313" key="9">
    <source>
        <dbReference type="Proteomes" id="UP001378956"/>
    </source>
</evidence>
<dbReference type="NCBIfam" id="TIGR02937">
    <property type="entry name" value="sigma70-ECF"/>
    <property type="match status" value="1"/>
</dbReference>
<gene>
    <name evidence="8" type="ORF">WAE58_13550</name>
</gene>
<keyword evidence="9" id="KW-1185">Reference proteome</keyword>
<dbReference type="EMBL" id="JBBEUB010000004">
    <property type="protein sequence ID" value="MEJ2903463.1"/>
    <property type="molecule type" value="Genomic_DNA"/>
</dbReference>
<keyword evidence="5" id="KW-1133">Transmembrane helix</keyword>
<dbReference type="Gene3D" id="1.10.1740.10">
    <property type="match status" value="1"/>
</dbReference>
<dbReference type="InterPro" id="IPR013249">
    <property type="entry name" value="RNA_pol_sigma70_r4_t2"/>
</dbReference>
<dbReference type="Gene3D" id="1.10.10.10">
    <property type="entry name" value="Winged helix-like DNA-binding domain superfamily/Winged helix DNA-binding domain"/>
    <property type="match status" value="1"/>
</dbReference>
<dbReference type="Pfam" id="PF04542">
    <property type="entry name" value="Sigma70_r2"/>
    <property type="match status" value="1"/>
</dbReference>
<evidence type="ECO:0000256" key="4">
    <source>
        <dbReference type="ARBA" id="ARBA00023163"/>
    </source>
</evidence>
<feature type="domain" description="RNA polymerase sigma-70 region 2" evidence="6">
    <location>
        <begin position="17"/>
        <end position="84"/>
    </location>
</feature>
<evidence type="ECO:0000256" key="5">
    <source>
        <dbReference type="SAM" id="Phobius"/>
    </source>
</evidence>
<keyword evidence="5" id="KW-0472">Membrane</keyword>
<dbReference type="InterPro" id="IPR013324">
    <property type="entry name" value="RNA_pol_sigma_r3/r4-like"/>
</dbReference>
<dbReference type="Pfam" id="PF08281">
    <property type="entry name" value="Sigma70_r4_2"/>
    <property type="match status" value="1"/>
</dbReference>
<sequence length="185" mass="21463">MFTRHKEEDTEIFPEVLFKKFYPRLCDFACYLVKDQDAAEDIVQDAFIVFLEQKEHISSNSNAVKSFLYSSVRNACLNKLRHHKVVDTYNKKFPFEVFDDPKILDGIVHAEIMAEIHQAINMLPADCAMVLRYGYLEGLQNRKIAEQLNISIDSVKYQKQKALSLMRVLLGDAVYLLFVSLLLHK</sequence>
<feature type="transmembrane region" description="Helical" evidence="5">
    <location>
        <begin position="165"/>
        <end position="183"/>
    </location>
</feature>
<dbReference type="InterPro" id="IPR013325">
    <property type="entry name" value="RNA_pol_sigma_r2"/>
</dbReference>
<reference evidence="8 9" key="1">
    <citation type="submission" date="2024-03" db="EMBL/GenBank/DDBJ databases">
        <title>Sequence of Lycoming College Course Isolates.</title>
        <authorList>
            <person name="Plotts O."/>
            <person name="Newman J."/>
        </authorList>
    </citation>
    <scope>NUCLEOTIDE SEQUENCE [LARGE SCALE GENOMIC DNA]</scope>
    <source>
        <strain evidence="8 9">CJB-3</strain>
    </source>
</reference>
<keyword evidence="4" id="KW-0804">Transcription</keyword>
<dbReference type="InterPro" id="IPR014327">
    <property type="entry name" value="RNA_pol_sigma70_bacteroid"/>
</dbReference>
<evidence type="ECO:0000256" key="1">
    <source>
        <dbReference type="ARBA" id="ARBA00010641"/>
    </source>
</evidence>
<protein>
    <submittedName>
        <fullName evidence="8">RNA polymerase sigma-70 factor</fullName>
    </submittedName>
</protein>
<comment type="caution">
    <text evidence="8">The sequence shown here is derived from an EMBL/GenBank/DDBJ whole genome shotgun (WGS) entry which is preliminary data.</text>
</comment>
<evidence type="ECO:0000259" key="7">
    <source>
        <dbReference type="Pfam" id="PF08281"/>
    </source>
</evidence>
<dbReference type="SUPFAM" id="SSF88946">
    <property type="entry name" value="Sigma2 domain of RNA polymerase sigma factors"/>
    <property type="match status" value="1"/>
</dbReference>
<dbReference type="PANTHER" id="PTHR43133:SF46">
    <property type="entry name" value="RNA POLYMERASE SIGMA-70 FACTOR ECF SUBFAMILY"/>
    <property type="match status" value="1"/>
</dbReference>
<dbReference type="InterPro" id="IPR036388">
    <property type="entry name" value="WH-like_DNA-bd_sf"/>
</dbReference>
<evidence type="ECO:0000256" key="2">
    <source>
        <dbReference type="ARBA" id="ARBA00023015"/>
    </source>
</evidence>
<organism evidence="8 9">
    <name type="scientific">Pedobacter panaciterrae</name>
    <dbReference type="NCBI Taxonomy" id="363849"/>
    <lineage>
        <taxon>Bacteria</taxon>
        <taxon>Pseudomonadati</taxon>
        <taxon>Bacteroidota</taxon>
        <taxon>Sphingobacteriia</taxon>
        <taxon>Sphingobacteriales</taxon>
        <taxon>Sphingobacteriaceae</taxon>
        <taxon>Pedobacter</taxon>
    </lineage>
</organism>